<evidence type="ECO:0000256" key="2">
    <source>
        <dbReference type="ARBA" id="ARBA00004749"/>
    </source>
</evidence>
<dbReference type="InterPro" id="IPR010971">
    <property type="entry name" value="UbiH/COQ6"/>
</dbReference>
<sequence length="423" mass="45073">MNDASPSAVILKPASHQQGFDFDVTIVGAGPVGLALAGWLARRSVTRELKVALVDAREPEDSIADPRAIAVSHGSRMILEPLRWPADATAIERIHVSQRGHFGRTLIDHREHGLPALGYVLRYGSIVHGLADAVRATPVHWFRSTSAGAPVQDSDGVTLPIETAGVARHLRTRILVNAEGGLFGDQKRAKSVSSVTDEDTGSRKPGKNNGGSRDYGQTALVGTVTVSAPQPHVAWERFTSQGPIALLPMGGVRGADYALVWCCAPGEAARRAQLSDEAFLRELDATFGDRMGRFTHIKLRASFPLGLNAVDTLVNGHIVAIGNAAQTLHPVAGQGLNLGLRDAHALADALSAEGPTPLALASFAQRRALDRRLTIGSTDTLARLFTVDFAPLAVLRGLALTALEFVPPVKTALARQMMFGQRR</sequence>
<evidence type="ECO:0000256" key="8">
    <source>
        <dbReference type="SAM" id="MobiDB-lite"/>
    </source>
</evidence>
<evidence type="ECO:0000256" key="4">
    <source>
        <dbReference type="ARBA" id="ARBA00022630"/>
    </source>
</evidence>
<organism evidence="10 11">
    <name type="scientific">Paraburkholderia translucens</name>
    <dbReference type="NCBI Taxonomy" id="2886945"/>
    <lineage>
        <taxon>Bacteria</taxon>
        <taxon>Pseudomonadati</taxon>
        <taxon>Pseudomonadota</taxon>
        <taxon>Betaproteobacteria</taxon>
        <taxon>Burkholderiales</taxon>
        <taxon>Burkholderiaceae</taxon>
        <taxon>Paraburkholderia</taxon>
    </lineage>
</organism>
<comment type="caution">
    <text evidence="10">The sequence shown here is derived from an EMBL/GenBank/DDBJ whole genome shotgun (WGS) entry which is preliminary data.</text>
</comment>
<keyword evidence="7" id="KW-0503">Monooxygenase</keyword>
<accession>A0ABS8KFH4</accession>
<reference evidence="10 11" key="1">
    <citation type="submission" date="2021-11" db="EMBL/GenBank/DDBJ databases">
        <authorList>
            <person name="Oh E.-T."/>
            <person name="Kim S.-B."/>
        </authorList>
    </citation>
    <scope>NUCLEOTIDE SEQUENCE [LARGE SCALE GENOMIC DNA]</scope>
    <source>
        <strain evidence="10 11">MMS20-SJTN17</strain>
    </source>
</reference>
<dbReference type="EMBL" id="JAJITC010000008">
    <property type="protein sequence ID" value="MCC8403522.1"/>
    <property type="molecule type" value="Genomic_DNA"/>
</dbReference>
<comment type="pathway">
    <text evidence="2">Cofactor biosynthesis; ubiquinone biosynthesis.</text>
</comment>
<dbReference type="SUPFAM" id="SSF51905">
    <property type="entry name" value="FAD/NAD(P)-binding domain"/>
    <property type="match status" value="1"/>
</dbReference>
<comment type="similarity">
    <text evidence="3">Belongs to the UbiH/COQ6 family.</text>
</comment>
<dbReference type="Gene3D" id="3.50.50.60">
    <property type="entry name" value="FAD/NAD(P)-binding domain"/>
    <property type="match status" value="2"/>
</dbReference>
<dbReference type="InterPro" id="IPR002938">
    <property type="entry name" value="FAD-bd"/>
</dbReference>
<dbReference type="PANTHER" id="PTHR43876">
    <property type="entry name" value="UBIQUINONE BIOSYNTHESIS MONOOXYGENASE COQ6, MITOCHONDRIAL"/>
    <property type="match status" value="1"/>
</dbReference>
<feature type="domain" description="FAD-binding" evidence="9">
    <location>
        <begin position="22"/>
        <end position="352"/>
    </location>
</feature>
<feature type="region of interest" description="Disordered" evidence="8">
    <location>
        <begin position="187"/>
        <end position="215"/>
    </location>
</feature>
<dbReference type="PRINTS" id="PR00420">
    <property type="entry name" value="RNGMNOXGNASE"/>
</dbReference>
<evidence type="ECO:0000259" key="9">
    <source>
        <dbReference type="Pfam" id="PF01494"/>
    </source>
</evidence>
<dbReference type="PANTHER" id="PTHR43876:SF7">
    <property type="entry name" value="UBIQUINONE BIOSYNTHESIS MONOOXYGENASE COQ6, MITOCHONDRIAL"/>
    <property type="match status" value="1"/>
</dbReference>
<keyword evidence="6" id="KW-0560">Oxidoreductase</keyword>
<dbReference type="InterPro" id="IPR036188">
    <property type="entry name" value="FAD/NAD-bd_sf"/>
</dbReference>
<dbReference type="NCBIfam" id="NF005421">
    <property type="entry name" value="PRK06996.1"/>
    <property type="match status" value="1"/>
</dbReference>
<evidence type="ECO:0000313" key="10">
    <source>
        <dbReference type="EMBL" id="MCC8403522.1"/>
    </source>
</evidence>
<gene>
    <name evidence="10" type="ORF">LJ655_16770</name>
</gene>
<evidence type="ECO:0000256" key="6">
    <source>
        <dbReference type="ARBA" id="ARBA00023002"/>
    </source>
</evidence>
<evidence type="ECO:0000256" key="5">
    <source>
        <dbReference type="ARBA" id="ARBA00022827"/>
    </source>
</evidence>
<evidence type="ECO:0000256" key="1">
    <source>
        <dbReference type="ARBA" id="ARBA00001974"/>
    </source>
</evidence>
<keyword evidence="10" id="KW-0830">Ubiquinone</keyword>
<proteinExistence type="inferred from homology"/>
<name>A0ABS8KFH4_9BURK</name>
<protein>
    <submittedName>
        <fullName evidence="10">UbiH/UbiF/VisC/COQ6 family ubiquinone biosynthesis hydroxylase</fullName>
    </submittedName>
</protein>
<dbReference type="Proteomes" id="UP001430614">
    <property type="component" value="Unassembled WGS sequence"/>
</dbReference>
<keyword evidence="11" id="KW-1185">Reference proteome</keyword>
<evidence type="ECO:0000256" key="3">
    <source>
        <dbReference type="ARBA" id="ARBA00005349"/>
    </source>
</evidence>
<dbReference type="Gene3D" id="3.30.9.10">
    <property type="entry name" value="D-Amino Acid Oxidase, subunit A, domain 2"/>
    <property type="match status" value="1"/>
</dbReference>
<dbReference type="Pfam" id="PF01494">
    <property type="entry name" value="FAD_binding_3"/>
    <property type="match status" value="1"/>
</dbReference>
<dbReference type="InterPro" id="IPR051205">
    <property type="entry name" value="UbiH/COQ6_monooxygenase"/>
</dbReference>
<comment type="cofactor">
    <cofactor evidence="1">
        <name>FAD</name>
        <dbReference type="ChEBI" id="CHEBI:57692"/>
    </cofactor>
</comment>
<keyword evidence="5" id="KW-0274">FAD</keyword>
<dbReference type="RefSeq" id="WP_230562370.1">
    <property type="nucleotide sequence ID" value="NZ_JAJITC010000008.1"/>
</dbReference>
<evidence type="ECO:0000313" key="11">
    <source>
        <dbReference type="Proteomes" id="UP001430614"/>
    </source>
</evidence>
<dbReference type="InterPro" id="IPR018168">
    <property type="entry name" value="Ubi_Hdrlase_CS"/>
</dbReference>
<dbReference type="PROSITE" id="PS01304">
    <property type="entry name" value="UBIH"/>
    <property type="match status" value="1"/>
</dbReference>
<evidence type="ECO:0000256" key="7">
    <source>
        <dbReference type="ARBA" id="ARBA00023033"/>
    </source>
</evidence>
<keyword evidence="4" id="KW-0285">Flavoprotein</keyword>
<dbReference type="NCBIfam" id="TIGR01988">
    <property type="entry name" value="Ubi-OHases"/>
    <property type="match status" value="1"/>
</dbReference>